<evidence type="ECO:0000313" key="3">
    <source>
        <dbReference type="Proteomes" id="UP000583127"/>
    </source>
</evidence>
<dbReference type="AlphaFoldDB" id="A0A7Y0FFY0"/>
<feature type="region of interest" description="Disordered" evidence="1">
    <location>
        <begin position="295"/>
        <end position="349"/>
    </location>
</feature>
<feature type="region of interest" description="Disordered" evidence="1">
    <location>
        <begin position="147"/>
        <end position="174"/>
    </location>
</feature>
<feature type="compositionally biased region" description="Low complexity" evidence="1">
    <location>
        <begin position="20"/>
        <end position="53"/>
    </location>
</feature>
<proteinExistence type="predicted"/>
<keyword evidence="3" id="KW-1185">Reference proteome</keyword>
<feature type="region of interest" description="Disordered" evidence="1">
    <location>
        <begin position="1"/>
        <end position="58"/>
    </location>
</feature>
<feature type="compositionally biased region" description="Polar residues" evidence="1">
    <location>
        <begin position="148"/>
        <end position="171"/>
    </location>
</feature>
<sequence length="384" mass="40905">MALPRHLRDKFNGSDGTPIAEAASGSAGTNATSDPAAQQAMQAAGEQGDDAGAFTGLDGDALHDAAHVDDGATSSQQLNANAQIDGDASTSNAGDENLRRMEGRYKAEITRLRGLLQKAEEAGRGTSQITDLLVETRQELAEARRQLTELQTGGASSVQPSGKQGTSSAAESQLPDLSDEELAMYGDFTPVAEKLIARATAPLLKEIAELRDGSRVINEQMGQSAEQLFVRDVAARVPQMQSISKSQEWQDFLQQPIPLTSLKIQDALMEAHQGRNLAGVVAIFNAFGKTQGASQHQQADASTQSAANGATGASSSTDANGLGQFATPARTSSNGTARPAAKFKESDYRKRMEDMRMQRITKAEFMKFEQEFQEARARGLVSNT</sequence>
<dbReference type="Proteomes" id="UP000583127">
    <property type="component" value="Unassembled WGS sequence"/>
</dbReference>
<reference evidence="2 3" key="1">
    <citation type="submission" date="2020-04" db="EMBL/GenBank/DDBJ databases">
        <title>Paraburkholderia sp. G-4-1-8 isolated from soil.</title>
        <authorList>
            <person name="Dahal R.H."/>
        </authorList>
    </citation>
    <scope>NUCLEOTIDE SEQUENCE [LARGE SCALE GENOMIC DNA]</scope>
    <source>
        <strain evidence="2 3">G-4-1-8</strain>
    </source>
</reference>
<accession>A0A7Y0FFY0</accession>
<evidence type="ECO:0000313" key="2">
    <source>
        <dbReference type="EMBL" id="NML34519.1"/>
    </source>
</evidence>
<dbReference type="EMBL" id="JABBFZ010000022">
    <property type="protein sequence ID" value="NML34519.1"/>
    <property type="molecule type" value="Genomic_DNA"/>
</dbReference>
<evidence type="ECO:0000256" key="1">
    <source>
        <dbReference type="SAM" id="MobiDB-lite"/>
    </source>
</evidence>
<gene>
    <name evidence="2" type="ORF">HHL14_27265</name>
</gene>
<protein>
    <submittedName>
        <fullName evidence="2">Uncharacterized protein</fullName>
    </submittedName>
</protein>
<name>A0A7Y0FFY0_9BURK</name>
<organism evidence="2 3">
    <name type="scientific">Paraburkholderia antibiotica</name>
    <dbReference type="NCBI Taxonomy" id="2728839"/>
    <lineage>
        <taxon>Bacteria</taxon>
        <taxon>Pseudomonadati</taxon>
        <taxon>Pseudomonadota</taxon>
        <taxon>Betaproteobacteria</taxon>
        <taxon>Burkholderiales</taxon>
        <taxon>Burkholderiaceae</taxon>
        <taxon>Paraburkholderia</taxon>
    </lineage>
</organism>
<comment type="caution">
    <text evidence="2">The sequence shown here is derived from an EMBL/GenBank/DDBJ whole genome shotgun (WGS) entry which is preliminary data.</text>
</comment>
<feature type="compositionally biased region" description="Low complexity" evidence="1">
    <location>
        <begin position="301"/>
        <end position="321"/>
    </location>
</feature>
<dbReference type="RefSeq" id="WP_169500704.1">
    <property type="nucleotide sequence ID" value="NZ_JABBFZ010000022.1"/>
</dbReference>